<accession>A0ABW0Z555</accession>
<sequence length="324" mass="32767">MSKPTTTARPGRDVVVTGVGLAVPGLTLADELLGGSREGGFDPHTGLTGREMRHKDRASRLALRCVEPALRDAGLYAQDAFSGTGDDTAVLVSSNFGILDSVCAFTDIIARDTVTGLSPLGLPQTSSNVIAGSVSMRHGLRGPNMTLCNGPTSGLDALFWARSLIAAGRAEAAVVIGVEPSGDAVTKMLGEPVLDGGAALVLETREAARARGARVRAAVAGYARGADRLRTVAEAAGSVTGPLGLWLTAPGAEAEPAVLPGGRPAARTLDLTARFGECSGALGVLQCAAAVAHLDARPDEAVLATTGLPGDDAVAALLLTGPEH</sequence>
<evidence type="ECO:0000313" key="4">
    <source>
        <dbReference type="Proteomes" id="UP001596083"/>
    </source>
</evidence>
<dbReference type="InterPro" id="IPR016039">
    <property type="entry name" value="Thiolase-like"/>
</dbReference>
<dbReference type="Gene3D" id="3.40.47.10">
    <property type="match status" value="1"/>
</dbReference>
<proteinExistence type="predicted"/>
<gene>
    <name evidence="3" type="ORF">ACFP1Z_22460</name>
</gene>
<dbReference type="RefSeq" id="WP_390318744.1">
    <property type="nucleotide sequence ID" value="NZ_JBHSPB010000014.1"/>
</dbReference>
<organism evidence="3 4">
    <name type="scientific">Streptomyces gamaensis</name>
    <dbReference type="NCBI Taxonomy" id="1763542"/>
    <lineage>
        <taxon>Bacteria</taxon>
        <taxon>Bacillati</taxon>
        <taxon>Actinomycetota</taxon>
        <taxon>Actinomycetes</taxon>
        <taxon>Kitasatosporales</taxon>
        <taxon>Streptomycetaceae</taxon>
        <taxon>Streptomyces</taxon>
    </lineage>
</organism>
<dbReference type="SUPFAM" id="SSF53901">
    <property type="entry name" value="Thiolase-like"/>
    <property type="match status" value="2"/>
</dbReference>
<protein>
    <submittedName>
        <fullName evidence="3">Beta-ketoacyl synthase N-terminal-like domain-containing protein</fullName>
    </submittedName>
</protein>
<evidence type="ECO:0000256" key="1">
    <source>
        <dbReference type="ARBA" id="ARBA00022679"/>
    </source>
</evidence>
<dbReference type="EMBL" id="JBHSPB010000014">
    <property type="protein sequence ID" value="MFC5722933.1"/>
    <property type="molecule type" value="Genomic_DNA"/>
</dbReference>
<evidence type="ECO:0000259" key="2">
    <source>
        <dbReference type="Pfam" id="PF00109"/>
    </source>
</evidence>
<dbReference type="Proteomes" id="UP001596083">
    <property type="component" value="Unassembled WGS sequence"/>
</dbReference>
<comment type="caution">
    <text evidence="3">The sequence shown here is derived from an EMBL/GenBank/DDBJ whole genome shotgun (WGS) entry which is preliminary data.</text>
</comment>
<feature type="domain" description="Beta-ketoacyl synthase-like N-terminal" evidence="2">
    <location>
        <begin position="40"/>
        <end position="179"/>
    </location>
</feature>
<dbReference type="PANTHER" id="PTHR11712">
    <property type="entry name" value="POLYKETIDE SYNTHASE-RELATED"/>
    <property type="match status" value="1"/>
</dbReference>
<dbReference type="InterPro" id="IPR000794">
    <property type="entry name" value="Beta-ketoacyl_synthase"/>
</dbReference>
<keyword evidence="1" id="KW-0808">Transferase</keyword>
<evidence type="ECO:0000313" key="3">
    <source>
        <dbReference type="EMBL" id="MFC5722933.1"/>
    </source>
</evidence>
<reference evidence="4" key="1">
    <citation type="journal article" date="2019" name="Int. J. Syst. Evol. Microbiol.">
        <title>The Global Catalogue of Microorganisms (GCM) 10K type strain sequencing project: providing services to taxonomists for standard genome sequencing and annotation.</title>
        <authorList>
            <consortium name="The Broad Institute Genomics Platform"/>
            <consortium name="The Broad Institute Genome Sequencing Center for Infectious Disease"/>
            <person name="Wu L."/>
            <person name="Ma J."/>
        </authorList>
    </citation>
    <scope>NUCLEOTIDE SEQUENCE [LARGE SCALE GENOMIC DNA]</scope>
    <source>
        <strain evidence="4">CGMCC 4.7304</strain>
    </source>
</reference>
<dbReference type="PANTHER" id="PTHR11712:SF336">
    <property type="entry name" value="3-OXOACYL-[ACYL-CARRIER-PROTEIN] SYNTHASE, MITOCHONDRIAL"/>
    <property type="match status" value="1"/>
</dbReference>
<dbReference type="InterPro" id="IPR014030">
    <property type="entry name" value="Ketoacyl_synth_N"/>
</dbReference>
<dbReference type="Pfam" id="PF00109">
    <property type="entry name" value="ketoacyl-synt"/>
    <property type="match status" value="1"/>
</dbReference>
<name>A0ABW0Z555_9ACTN</name>
<keyword evidence="4" id="KW-1185">Reference proteome</keyword>